<sequence>MAATCSEVEATLTSAVTGDPREIPKTHAGAFWSVQLPDTPGGKPPGHKRSHALKLILRKTNISGLEKKRFS</sequence>
<evidence type="ECO:0000313" key="1">
    <source>
        <dbReference type="EMBL" id="TNN88463.1"/>
    </source>
</evidence>
<gene>
    <name evidence="1" type="ORF">EYF80_001245</name>
</gene>
<dbReference type="EMBL" id="SRLO01000005">
    <property type="protein sequence ID" value="TNN88463.1"/>
    <property type="molecule type" value="Genomic_DNA"/>
</dbReference>
<dbReference type="AlphaFoldDB" id="A0A4Z2JF93"/>
<proteinExistence type="predicted"/>
<name>A0A4Z2JF93_9TELE</name>
<evidence type="ECO:0000313" key="2">
    <source>
        <dbReference type="Proteomes" id="UP000314294"/>
    </source>
</evidence>
<accession>A0A4Z2JF93</accession>
<protein>
    <submittedName>
        <fullName evidence="1">Uncharacterized protein</fullName>
    </submittedName>
</protein>
<comment type="caution">
    <text evidence="1">The sequence shown here is derived from an EMBL/GenBank/DDBJ whole genome shotgun (WGS) entry which is preliminary data.</text>
</comment>
<keyword evidence="2" id="KW-1185">Reference proteome</keyword>
<reference evidence="1 2" key="1">
    <citation type="submission" date="2019-03" db="EMBL/GenBank/DDBJ databases">
        <title>First draft genome of Liparis tanakae, snailfish: a comprehensive survey of snailfish specific genes.</title>
        <authorList>
            <person name="Kim W."/>
            <person name="Song I."/>
            <person name="Jeong J.-H."/>
            <person name="Kim D."/>
            <person name="Kim S."/>
            <person name="Ryu S."/>
            <person name="Song J.Y."/>
            <person name="Lee S.K."/>
        </authorList>
    </citation>
    <scope>NUCLEOTIDE SEQUENCE [LARGE SCALE GENOMIC DNA]</scope>
    <source>
        <tissue evidence="1">Muscle</tissue>
    </source>
</reference>
<organism evidence="1 2">
    <name type="scientific">Liparis tanakae</name>
    <name type="common">Tanaka's snailfish</name>
    <dbReference type="NCBI Taxonomy" id="230148"/>
    <lineage>
        <taxon>Eukaryota</taxon>
        <taxon>Metazoa</taxon>
        <taxon>Chordata</taxon>
        <taxon>Craniata</taxon>
        <taxon>Vertebrata</taxon>
        <taxon>Euteleostomi</taxon>
        <taxon>Actinopterygii</taxon>
        <taxon>Neopterygii</taxon>
        <taxon>Teleostei</taxon>
        <taxon>Neoteleostei</taxon>
        <taxon>Acanthomorphata</taxon>
        <taxon>Eupercaria</taxon>
        <taxon>Perciformes</taxon>
        <taxon>Cottioidei</taxon>
        <taxon>Cottales</taxon>
        <taxon>Liparidae</taxon>
        <taxon>Liparis</taxon>
    </lineage>
</organism>
<dbReference type="Proteomes" id="UP000314294">
    <property type="component" value="Unassembled WGS sequence"/>
</dbReference>